<proteinExistence type="predicted"/>
<dbReference type="InterPro" id="IPR051199">
    <property type="entry name" value="LPS_LOS_Heptosyltrfase"/>
</dbReference>
<dbReference type="CDD" id="cd03789">
    <property type="entry name" value="GT9_LPS_heptosyltransferase"/>
    <property type="match status" value="1"/>
</dbReference>
<name>A0ABP8MMW9_9BACT</name>
<dbReference type="PANTHER" id="PTHR30160:SF1">
    <property type="entry name" value="LIPOPOLYSACCHARIDE 1,2-N-ACETYLGLUCOSAMINETRANSFERASE-RELATED"/>
    <property type="match status" value="1"/>
</dbReference>
<evidence type="ECO:0000313" key="3">
    <source>
        <dbReference type="EMBL" id="GAA4452069.1"/>
    </source>
</evidence>
<dbReference type="PANTHER" id="PTHR30160">
    <property type="entry name" value="TETRAACYLDISACCHARIDE 4'-KINASE-RELATED"/>
    <property type="match status" value="1"/>
</dbReference>
<evidence type="ECO:0000313" key="4">
    <source>
        <dbReference type="Proteomes" id="UP001501410"/>
    </source>
</evidence>
<dbReference type="SUPFAM" id="SSF53756">
    <property type="entry name" value="UDP-Glycosyltransferase/glycogen phosphorylase"/>
    <property type="match status" value="1"/>
</dbReference>
<keyword evidence="1" id="KW-0328">Glycosyltransferase</keyword>
<protein>
    <submittedName>
        <fullName evidence="3">Glycosyltransferase family 9 protein</fullName>
    </submittedName>
</protein>
<dbReference type="EMBL" id="BAABEZ010000014">
    <property type="protein sequence ID" value="GAA4452069.1"/>
    <property type="molecule type" value="Genomic_DNA"/>
</dbReference>
<keyword evidence="4" id="KW-1185">Reference proteome</keyword>
<dbReference type="InterPro" id="IPR002201">
    <property type="entry name" value="Glyco_trans_9"/>
</dbReference>
<comment type="caution">
    <text evidence="3">The sequence shown here is derived from an EMBL/GenBank/DDBJ whole genome shotgun (WGS) entry which is preliminary data.</text>
</comment>
<dbReference type="RefSeq" id="WP_344823493.1">
    <property type="nucleotide sequence ID" value="NZ_BAABEZ010000014.1"/>
</dbReference>
<keyword evidence="2" id="KW-0808">Transferase</keyword>
<sequence length="332" mass="37384">MKILVIRFSSIGDIVLTTPIVRCLQQIPGAEVHYLTKASFVPVLEANPYIRKIHTLDEDWATMITALRQEQFEVVIDLHKNVRSARVRKALGVTAYDFPKLNVRKWLLVNLKINLMPDKSIVERYFEAVKPLGVHNDGKGLDYFIPEAEKTTHKDIPMSHWAGYVGFVIGGSYATKKLPVEQWRRLCELSPIPVILLGGPEDREAGEEIAGIAPFKVYNSCGKFSLNESADLVKYAKVLVSNDTGLMHIGAAFQKPIVSLWGNTSPEMGMFPYYGFNNMNSNVAEKHVALERKNLSCHPCSKLGYGKCPKGHFKCMKQLEINDVVPFFKKFV</sequence>
<dbReference type="Proteomes" id="UP001501410">
    <property type="component" value="Unassembled WGS sequence"/>
</dbReference>
<organism evidence="3 4">
    <name type="scientific">Rurimicrobium arvi</name>
    <dbReference type="NCBI Taxonomy" id="2049916"/>
    <lineage>
        <taxon>Bacteria</taxon>
        <taxon>Pseudomonadati</taxon>
        <taxon>Bacteroidota</taxon>
        <taxon>Chitinophagia</taxon>
        <taxon>Chitinophagales</taxon>
        <taxon>Chitinophagaceae</taxon>
        <taxon>Rurimicrobium</taxon>
    </lineage>
</organism>
<accession>A0ABP8MMW9</accession>
<dbReference type="Pfam" id="PF01075">
    <property type="entry name" value="Glyco_transf_9"/>
    <property type="match status" value="1"/>
</dbReference>
<gene>
    <name evidence="3" type="ORF">GCM10023092_10460</name>
</gene>
<evidence type="ECO:0000256" key="1">
    <source>
        <dbReference type="ARBA" id="ARBA00022676"/>
    </source>
</evidence>
<reference evidence="4" key="1">
    <citation type="journal article" date="2019" name="Int. J. Syst. Evol. Microbiol.">
        <title>The Global Catalogue of Microorganisms (GCM) 10K type strain sequencing project: providing services to taxonomists for standard genome sequencing and annotation.</title>
        <authorList>
            <consortium name="The Broad Institute Genomics Platform"/>
            <consortium name="The Broad Institute Genome Sequencing Center for Infectious Disease"/>
            <person name="Wu L."/>
            <person name="Ma J."/>
        </authorList>
    </citation>
    <scope>NUCLEOTIDE SEQUENCE [LARGE SCALE GENOMIC DNA]</scope>
    <source>
        <strain evidence="4">JCM 31921</strain>
    </source>
</reference>
<dbReference type="Gene3D" id="3.40.50.2000">
    <property type="entry name" value="Glycogen Phosphorylase B"/>
    <property type="match status" value="2"/>
</dbReference>
<evidence type="ECO:0000256" key="2">
    <source>
        <dbReference type="ARBA" id="ARBA00022679"/>
    </source>
</evidence>